<sequence>MSAISFRDTFNIRPSIALAWPSGSLKIPNSCGVRYSLLNLSLSLTVVIGLEQMSIDVEGFISIDVEGFMSIDGRCALSIGCVYRVLPQAVSD</sequence>
<protein>
    <submittedName>
        <fullName evidence="1">Uncharacterized protein</fullName>
    </submittedName>
</protein>
<dbReference type="Proteomes" id="UP000712600">
    <property type="component" value="Unassembled WGS sequence"/>
</dbReference>
<evidence type="ECO:0000313" key="2">
    <source>
        <dbReference type="Proteomes" id="UP000712600"/>
    </source>
</evidence>
<name>A0A8S9R071_BRACR</name>
<proteinExistence type="predicted"/>
<dbReference type="AlphaFoldDB" id="A0A8S9R071"/>
<organism evidence="1 2">
    <name type="scientific">Brassica cretica</name>
    <name type="common">Mustard</name>
    <dbReference type="NCBI Taxonomy" id="69181"/>
    <lineage>
        <taxon>Eukaryota</taxon>
        <taxon>Viridiplantae</taxon>
        <taxon>Streptophyta</taxon>
        <taxon>Embryophyta</taxon>
        <taxon>Tracheophyta</taxon>
        <taxon>Spermatophyta</taxon>
        <taxon>Magnoliopsida</taxon>
        <taxon>eudicotyledons</taxon>
        <taxon>Gunneridae</taxon>
        <taxon>Pentapetalae</taxon>
        <taxon>rosids</taxon>
        <taxon>malvids</taxon>
        <taxon>Brassicales</taxon>
        <taxon>Brassicaceae</taxon>
        <taxon>Brassiceae</taxon>
        <taxon>Brassica</taxon>
    </lineage>
</organism>
<gene>
    <name evidence="1" type="ORF">F2Q69_00013126</name>
</gene>
<dbReference type="EMBL" id="QGKX02000996">
    <property type="protein sequence ID" value="KAF3556179.1"/>
    <property type="molecule type" value="Genomic_DNA"/>
</dbReference>
<reference evidence="1" key="1">
    <citation type="submission" date="2019-12" db="EMBL/GenBank/DDBJ databases">
        <title>Genome sequencing and annotation of Brassica cretica.</title>
        <authorList>
            <person name="Studholme D.J."/>
            <person name="Sarris P."/>
        </authorList>
    </citation>
    <scope>NUCLEOTIDE SEQUENCE</scope>
    <source>
        <strain evidence="1">PFS-109/04</strain>
        <tissue evidence="1">Leaf</tissue>
    </source>
</reference>
<comment type="caution">
    <text evidence="1">The sequence shown here is derived from an EMBL/GenBank/DDBJ whole genome shotgun (WGS) entry which is preliminary data.</text>
</comment>
<evidence type="ECO:0000313" key="1">
    <source>
        <dbReference type="EMBL" id="KAF3556179.1"/>
    </source>
</evidence>
<accession>A0A8S9R071</accession>